<feature type="domain" description="Outer membrane protein beta-barrel" evidence="1">
    <location>
        <begin position="21"/>
        <end position="164"/>
    </location>
</feature>
<reference evidence="2 3" key="1">
    <citation type="submission" date="2023-08" db="EMBL/GenBank/DDBJ databases">
        <title>Draft genome sequence of Algoriphagus taiwanensis.</title>
        <authorList>
            <person name="Takatani N."/>
            <person name="Hosokawa M."/>
            <person name="Sawabe T."/>
        </authorList>
    </citation>
    <scope>NUCLEOTIDE SEQUENCE [LARGE SCALE GENOMIC DNA]</scope>
    <source>
        <strain evidence="2 3">JCM 19755</strain>
    </source>
</reference>
<comment type="caution">
    <text evidence="2">The sequence shown here is derived from an EMBL/GenBank/DDBJ whole genome shotgun (WGS) entry which is preliminary data.</text>
</comment>
<gene>
    <name evidence="2" type="ORF">Ataiwa_06830</name>
</gene>
<accession>A0ABQ6PWT2</accession>
<dbReference type="Proteomes" id="UP001307705">
    <property type="component" value="Unassembled WGS sequence"/>
</dbReference>
<organism evidence="2 3">
    <name type="scientific">Algoriphagus taiwanensis</name>
    <dbReference type="NCBI Taxonomy" id="1445656"/>
    <lineage>
        <taxon>Bacteria</taxon>
        <taxon>Pseudomonadati</taxon>
        <taxon>Bacteroidota</taxon>
        <taxon>Cytophagia</taxon>
        <taxon>Cytophagales</taxon>
        <taxon>Cyclobacteriaceae</taxon>
        <taxon>Algoriphagus</taxon>
    </lineage>
</organism>
<evidence type="ECO:0000313" key="2">
    <source>
        <dbReference type="EMBL" id="GMQ32411.1"/>
    </source>
</evidence>
<proteinExistence type="predicted"/>
<dbReference type="EMBL" id="BTPE01000002">
    <property type="protein sequence ID" value="GMQ32411.1"/>
    <property type="molecule type" value="Genomic_DNA"/>
</dbReference>
<protein>
    <recommendedName>
        <fullName evidence="1">Outer membrane protein beta-barrel domain-containing protein</fullName>
    </recommendedName>
</protein>
<dbReference type="InterPro" id="IPR025665">
    <property type="entry name" value="Beta-barrel_OMP_2"/>
</dbReference>
<sequence length="198" mass="22529">MRKSIFLFLFGYFLVLTPLIAQQGSGFGVKGGLNFNTSGKYFRDAGDIFTNPGENMGYHLGVFYQLTSYDISLRPELIYTKTEFNTDLGMAKYQKIDLPVLVKLRLFQIIGFSIGPSFHYTFDEKFSAPELFENSDPFSLGFQMGLGVNFGPVGLDLRFERELNERKYTLDNVLGKEEFKNQQLILGLSFMIPSKNSK</sequence>
<dbReference type="RefSeq" id="WP_338227233.1">
    <property type="nucleotide sequence ID" value="NZ_BTPE01000002.1"/>
</dbReference>
<evidence type="ECO:0000259" key="1">
    <source>
        <dbReference type="Pfam" id="PF13568"/>
    </source>
</evidence>
<name>A0ABQ6PWT2_9BACT</name>
<keyword evidence="3" id="KW-1185">Reference proteome</keyword>
<dbReference type="Pfam" id="PF13568">
    <property type="entry name" value="OMP_b-brl_2"/>
    <property type="match status" value="1"/>
</dbReference>
<evidence type="ECO:0000313" key="3">
    <source>
        <dbReference type="Proteomes" id="UP001307705"/>
    </source>
</evidence>